<dbReference type="InterPro" id="IPR012336">
    <property type="entry name" value="Thioredoxin-like_fold"/>
</dbReference>
<reference evidence="2 3" key="1">
    <citation type="submission" date="2021-03" db="EMBL/GenBank/DDBJ databases">
        <title>Assistant Professor.</title>
        <authorList>
            <person name="Huq M.A."/>
        </authorList>
    </citation>
    <scope>NUCLEOTIDE SEQUENCE [LARGE SCALE GENOMIC DNA]</scope>
    <source>
        <strain evidence="2 3">MAH-29</strain>
    </source>
</reference>
<dbReference type="InterPro" id="IPR036249">
    <property type="entry name" value="Thioredoxin-like_sf"/>
</dbReference>
<dbReference type="CDD" id="cd02972">
    <property type="entry name" value="DsbA_family"/>
    <property type="match status" value="1"/>
</dbReference>
<dbReference type="Gene3D" id="3.40.30.10">
    <property type="entry name" value="Glutaredoxin"/>
    <property type="match status" value="1"/>
</dbReference>
<dbReference type="RefSeq" id="WP_209143817.1">
    <property type="nucleotide sequence ID" value="NZ_JAGHKO010000017.1"/>
</dbReference>
<evidence type="ECO:0000313" key="3">
    <source>
        <dbReference type="Proteomes" id="UP000677244"/>
    </source>
</evidence>
<dbReference type="SUPFAM" id="SSF52833">
    <property type="entry name" value="Thioredoxin-like"/>
    <property type="match status" value="1"/>
</dbReference>
<evidence type="ECO:0000313" key="2">
    <source>
        <dbReference type="EMBL" id="MBO9204841.1"/>
    </source>
</evidence>
<name>A0ABS3Z3V0_9BACT</name>
<organism evidence="2 3">
    <name type="scientific">Niastella soli</name>
    <dbReference type="NCBI Taxonomy" id="2821487"/>
    <lineage>
        <taxon>Bacteria</taxon>
        <taxon>Pseudomonadati</taxon>
        <taxon>Bacteroidota</taxon>
        <taxon>Chitinophagia</taxon>
        <taxon>Chitinophagales</taxon>
        <taxon>Chitinophagaceae</taxon>
        <taxon>Niastella</taxon>
    </lineage>
</organism>
<sequence>MSMLKPSFNIKYDHFYGYPASDIELVQYGDFQCRDCVKVYSDIKLLQDIMGHKLKFVFRHFPRPNVNPLSLEAAIAAETASLQDKFWYMHDILYENHGSFTRSALVQFAKDIELDMLLYELQREDKKVFRKVIGDFESGVKSGVNITPAFFINGMRYNGPNDFDSLYSTCKLICAENRNNNNFLNSKS</sequence>
<dbReference type="EMBL" id="JAGHKO010000017">
    <property type="protein sequence ID" value="MBO9204841.1"/>
    <property type="molecule type" value="Genomic_DNA"/>
</dbReference>
<protein>
    <submittedName>
        <fullName evidence="2">Thioredoxin domain-containing protein</fullName>
    </submittedName>
</protein>
<gene>
    <name evidence="2" type="ORF">J7I42_31415</name>
</gene>
<dbReference type="Proteomes" id="UP000677244">
    <property type="component" value="Unassembled WGS sequence"/>
</dbReference>
<dbReference type="Pfam" id="PF13462">
    <property type="entry name" value="Thioredoxin_4"/>
    <property type="match status" value="1"/>
</dbReference>
<comment type="caution">
    <text evidence="2">The sequence shown here is derived from an EMBL/GenBank/DDBJ whole genome shotgun (WGS) entry which is preliminary data.</text>
</comment>
<proteinExistence type="predicted"/>
<evidence type="ECO:0000259" key="1">
    <source>
        <dbReference type="Pfam" id="PF13462"/>
    </source>
</evidence>
<accession>A0ABS3Z3V0</accession>
<keyword evidence="3" id="KW-1185">Reference proteome</keyword>
<feature type="domain" description="Thioredoxin-like fold" evidence="1">
    <location>
        <begin position="12"/>
        <end position="167"/>
    </location>
</feature>